<keyword evidence="4" id="KW-1185">Reference proteome</keyword>
<dbReference type="AlphaFoldDB" id="A0A267F3F3"/>
<keyword evidence="1" id="KW-0812">Transmembrane</keyword>
<feature type="chain" id="PRO_5012854223" evidence="2">
    <location>
        <begin position="26"/>
        <end position="375"/>
    </location>
</feature>
<reference evidence="3 4" key="1">
    <citation type="submission" date="2017-06" db="EMBL/GenBank/DDBJ databases">
        <title>A platform for efficient transgenesis in Macrostomum lignano, a flatworm model organism for stem cell research.</title>
        <authorList>
            <person name="Berezikov E."/>
        </authorList>
    </citation>
    <scope>NUCLEOTIDE SEQUENCE [LARGE SCALE GENOMIC DNA]</scope>
    <source>
        <strain evidence="3">DV1</strain>
        <tissue evidence="3">Whole organism</tissue>
    </source>
</reference>
<feature type="signal peptide" evidence="2">
    <location>
        <begin position="1"/>
        <end position="25"/>
    </location>
</feature>
<keyword evidence="1" id="KW-1133">Transmembrane helix</keyword>
<accession>A0A267F3F3</accession>
<gene>
    <name evidence="3" type="ORF">BOX15_Mlig025998g2</name>
</gene>
<keyword evidence="1" id="KW-0472">Membrane</keyword>
<dbReference type="EMBL" id="NIVC01001457">
    <property type="protein sequence ID" value="PAA67754.1"/>
    <property type="molecule type" value="Genomic_DNA"/>
</dbReference>
<name>A0A267F3F3_9PLAT</name>
<feature type="transmembrane region" description="Helical" evidence="1">
    <location>
        <begin position="311"/>
        <end position="333"/>
    </location>
</feature>
<organism evidence="3 4">
    <name type="scientific">Macrostomum lignano</name>
    <dbReference type="NCBI Taxonomy" id="282301"/>
    <lineage>
        <taxon>Eukaryota</taxon>
        <taxon>Metazoa</taxon>
        <taxon>Spiralia</taxon>
        <taxon>Lophotrochozoa</taxon>
        <taxon>Platyhelminthes</taxon>
        <taxon>Rhabditophora</taxon>
        <taxon>Macrostomorpha</taxon>
        <taxon>Macrostomida</taxon>
        <taxon>Macrostomidae</taxon>
        <taxon>Macrostomum</taxon>
    </lineage>
</organism>
<sequence>MTRLDAQIATLSLLLQLLLPLGVLSASSLRPSPDAQCICNFTQMDSELKELYRPGRNHAEMVFSFVHTLISLNFKLTVYLNDFRGCIRFWLDRTGQCEEECSCSRGLVCCRDSSLNTLESSALTLKGQVKSSFTAYSHIKFLNDYQSSTFDIVNVFSSAFFEFINLLKEDNSRAQSERQHYLAFYKRLGQSKPLETIFAQTMPVQNSSQSIVLRIAEHYHCDTTKVLPFYLNVYGVVLQYLFMSELHNELMQSSSSGQKKIAYFSEEQQVWKNYLRLADNMTKHIIFCSTKEIRAIRSQEIKEKDMAMRNAAIVFSSFLIILIIIIALIAVFACKTNRQLTTAPVTIRDEPVTSSDEFENRDLLYKRYYESDETV</sequence>
<evidence type="ECO:0000313" key="3">
    <source>
        <dbReference type="EMBL" id="PAA67754.1"/>
    </source>
</evidence>
<evidence type="ECO:0000313" key="4">
    <source>
        <dbReference type="Proteomes" id="UP000215902"/>
    </source>
</evidence>
<dbReference type="Proteomes" id="UP000215902">
    <property type="component" value="Unassembled WGS sequence"/>
</dbReference>
<comment type="caution">
    <text evidence="3">The sequence shown here is derived from an EMBL/GenBank/DDBJ whole genome shotgun (WGS) entry which is preliminary data.</text>
</comment>
<proteinExistence type="predicted"/>
<protein>
    <submittedName>
        <fullName evidence="3">Uncharacterized protein</fullName>
    </submittedName>
</protein>
<keyword evidence="2" id="KW-0732">Signal</keyword>
<evidence type="ECO:0000256" key="2">
    <source>
        <dbReference type="SAM" id="SignalP"/>
    </source>
</evidence>
<evidence type="ECO:0000256" key="1">
    <source>
        <dbReference type="SAM" id="Phobius"/>
    </source>
</evidence>